<evidence type="ECO:0000259" key="8">
    <source>
        <dbReference type="Pfam" id="PF01266"/>
    </source>
</evidence>
<dbReference type="Pfam" id="PF01266">
    <property type="entry name" value="DAO"/>
    <property type="match status" value="1"/>
</dbReference>
<evidence type="ECO:0000256" key="4">
    <source>
        <dbReference type="ARBA" id="ARBA00022630"/>
    </source>
</evidence>
<gene>
    <name evidence="9" type="ORF">IZO911_LOCUS15974</name>
    <name evidence="10" type="ORF">VCS650_LOCUS17504</name>
</gene>
<dbReference type="Gene3D" id="3.30.9.10">
    <property type="entry name" value="D-Amino Acid Oxidase, subunit A, domain 2"/>
    <property type="match status" value="1"/>
</dbReference>
<comment type="subcellular location">
    <subcellularLocation>
        <location evidence="2">Peroxisome matrix</location>
    </subcellularLocation>
</comment>
<keyword evidence="4" id="KW-0285">Flavoprotein</keyword>
<feature type="domain" description="FAD dependent oxidoreductase" evidence="8">
    <location>
        <begin position="3"/>
        <end position="317"/>
    </location>
</feature>
<evidence type="ECO:0000313" key="10">
    <source>
        <dbReference type="EMBL" id="CAF1052841.1"/>
    </source>
</evidence>
<evidence type="ECO:0000256" key="2">
    <source>
        <dbReference type="ARBA" id="ARBA00004253"/>
    </source>
</evidence>
<evidence type="ECO:0000256" key="6">
    <source>
        <dbReference type="ARBA" id="ARBA00023002"/>
    </source>
</evidence>
<reference evidence="9" key="1">
    <citation type="submission" date="2021-02" db="EMBL/GenBank/DDBJ databases">
        <authorList>
            <person name="Nowell W R."/>
        </authorList>
    </citation>
    <scope>NUCLEOTIDE SEQUENCE</scope>
</reference>
<evidence type="ECO:0000256" key="3">
    <source>
        <dbReference type="ARBA" id="ARBA00006730"/>
    </source>
</evidence>
<dbReference type="SUPFAM" id="SSF54373">
    <property type="entry name" value="FAD-linked reductases, C-terminal domain"/>
    <property type="match status" value="1"/>
</dbReference>
<dbReference type="PROSITE" id="PS00677">
    <property type="entry name" value="DAO"/>
    <property type="match status" value="1"/>
</dbReference>
<name>A0A814ENK0_9BILA</name>
<feature type="binding site" evidence="7">
    <location>
        <position position="276"/>
    </location>
    <ligand>
        <name>D-dopa</name>
        <dbReference type="ChEBI" id="CHEBI:149689"/>
    </ligand>
</feature>
<organism evidence="9 11">
    <name type="scientific">Adineta steineri</name>
    <dbReference type="NCBI Taxonomy" id="433720"/>
    <lineage>
        <taxon>Eukaryota</taxon>
        <taxon>Metazoa</taxon>
        <taxon>Spiralia</taxon>
        <taxon>Gnathifera</taxon>
        <taxon>Rotifera</taxon>
        <taxon>Eurotatoria</taxon>
        <taxon>Bdelloidea</taxon>
        <taxon>Adinetida</taxon>
        <taxon>Adinetidae</taxon>
        <taxon>Adineta</taxon>
    </lineage>
</organism>
<dbReference type="OrthoDB" id="2015447at2759"/>
<keyword evidence="5 7" id="KW-0274">FAD</keyword>
<dbReference type="GO" id="GO:0019478">
    <property type="term" value="P:D-amino acid catabolic process"/>
    <property type="evidence" value="ECO:0007669"/>
    <property type="project" value="TreeGrafter"/>
</dbReference>
<dbReference type="AlphaFoldDB" id="A0A814ENK0"/>
<dbReference type="InterPro" id="IPR006076">
    <property type="entry name" value="FAD-dep_OxRdtase"/>
</dbReference>
<dbReference type="Proteomes" id="UP000663860">
    <property type="component" value="Unassembled WGS sequence"/>
</dbReference>
<dbReference type="EMBL" id="CAJNOE010000140">
    <property type="protein sequence ID" value="CAF0969721.1"/>
    <property type="molecule type" value="Genomic_DNA"/>
</dbReference>
<feature type="binding site" evidence="7">
    <location>
        <position position="306"/>
    </location>
    <ligand>
        <name>D-dopa</name>
        <dbReference type="ChEBI" id="CHEBI:149689"/>
    </ligand>
</feature>
<dbReference type="SUPFAM" id="SSF51971">
    <property type="entry name" value="Nucleotide-binding domain"/>
    <property type="match status" value="1"/>
</dbReference>
<comment type="caution">
    <text evidence="9">The sequence shown here is derived from an EMBL/GenBank/DDBJ whole genome shotgun (WGS) entry which is preliminary data.</text>
</comment>
<dbReference type="EMBL" id="CAJNON010000161">
    <property type="protein sequence ID" value="CAF1052841.1"/>
    <property type="molecule type" value="Genomic_DNA"/>
</dbReference>
<evidence type="ECO:0000313" key="9">
    <source>
        <dbReference type="EMBL" id="CAF0969721.1"/>
    </source>
</evidence>
<dbReference type="Proteomes" id="UP000663891">
    <property type="component" value="Unassembled WGS sequence"/>
</dbReference>
<accession>A0A814ENK0</accession>
<dbReference type="InterPro" id="IPR006181">
    <property type="entry name" value="D-amino_acid_oxidase_CS"/>
</dbReference>
<evidence type="ECO:0000313" key="11">
    <source>
        <dbReference type="Proteomes" id="UP000663860"/>
    </source>
</evidence>
<dbReference type="InterPro" id="IPR023209">
    <property type="entry name" value="DAO"/>
</dbReference>
<sequence length="341" mass="38784">MIRVAVVGAGVVGLSTALCIKSQHPSLSVTIIANRFLDATTSDGAGGLFRPDQRFIGGVDPSILKDWCQTSFDHFNSLIFSNIAAEAGVSQVSGYQLFNDSRPDPSYKDIVYNFRHLTKEELTIFPDHYKYGYFCTTFYVETRKYMKYLTKLLNEKQVPFIKKKIHSFEELAENYDIVVNCIGYGAKDVCHDNLIRPIRGQMIRVRAPWIKHFYYTDDNCYMIPKYDTIVLGGTRQLDDENTTVDLNDKDGIWQRCLRLCPSLAQAEILWDWAGLRPNREPIRVEAETIKYGNKQLLIVHNYGHGGNGISLSWGTAIDATRRFSSLLNGINNQDKQLTSKL</sequence>
<dbReference type="PANTHER" id="PTHR11530:SF11">
    <property type="entry name" value="D-ASPARTATE OXIDASE"/>
    <property type="match status" value="1"/>
</dbReference>
<evidence type="ECO:0000256" key="5">
    <source>
        <dbReference type="ARBA" id="ARBA00022827"/>
    </source>
</evidence>
<feature type="binding site" evidence="7">
    <location>
        <position position="221"/>
    </location>
    <ligand>
        <name>D-dopa</name>
        <dbReference type="ChEBI" id="CHEBI:149689"/>
    </ligand>
</feature>
<dbReference type="Gene3D" id="3.40.50.720">
    <property type="entry name" value="NAD(P)-binding Rossmann-like Domain"/>
    <property type="match status" value="1"/>
</dbReference>
<dbReference type="GO" id="GO:0005782">
    <property type="term" value="C:peroxisomal matrix"/>
    <property type="evidence" value="ECO:0007669"/>
    <property type="project" value="UniProtKB-SubCell"/>
</dbReference>
<comment type="similarity">
    <text evidence="3">Belongs to the DAMOX/DASOX family.</text>
</comment>
<dbReference type="PANTHER" id="PTHR11530">
    <property type="entry name" value="D-AMINO ACID OXIDASE"/>
    <property type="match status" value="1"/>
</dbReference>
<evidence type="ECO:0000256" key="7">
    <source>
        <dbReference type="PIRSR" id="PIRSR000189-1"/>
    </source>
</evidence>
<evidence type="ECO:0000256" key="1">
    <source>
        <dbReference type="ARBA" id="ARBA00001974"/>
    </source>
</evidence>
<dbReference type="GO" id="GO:0071949">
    <property type="term" value="F:FAD binding"/>
    <property type="evidence" value="ECO:0007669"/>
    <property type="project" value="InterPro"/>
</dbReference>
<protein>
    <recommendedName>
        <fullName evidence="8">FAD dependent oxidoreductase domain-containing protein</fullName>
    </recommendedName>
</protein>
<dbReference type="PIRSF" id="PIRSF000189">
    <property type="entry name" value="D-aa_oxidase"/>
    <property type="match status" value="1"/>
</dbReference>
<feature type="binding site" evidence="7">
    <location>
        <begin position="41"/>
        <end position="42"/>
    </location>
    <ligand>
        <name>FAD</name>
        <dbReference type="ChEBI" id="CHEBI:57692"/>
    </ligand>
</feature>
<dbReference type="GO" id="GO:0003884">
    <property type="term" value="F:D-amino-acid oxidase activity"/>
    <property type="evidence" value="ECO:0007669"/>
    <property type="project" value="InterPro"/>
</dbReference>
<proteinExistence type="inferred from homology"/>
<keyword evidence="6" id="KW-0560">Oxidoreductase</keyword>
<comment type="cofactor">
    <cofactor evidence="1 7">
        <name>FAD</name>
        <dbReference type="ChEBI" id="CHEBI:57692"/>
    </cofactor>
</comment>